<comment type="caution">
    <text evidence="4">The sequence shown here is derived from an EMBL/GenBank/DDBJ whole genome shotgun (WGS) entry which is preliminary data.</text>
</comment>
<feature type="domain" description="CCHC-type" evidence="3">
    <location>
        <begin position="223"/>
        <end position="236"/>
    </location>
</feature>
<feature type="compositionally biased region" description="Low complexity" evidence="2">
    <location>
        <begin position="42"/>
        <end position="56"/>
    </location>
</feature>
<evidence type="ECO:0000313" key="4">
    <source>
        <dbReference type="EMBL" id="CAH3195210.1"/>
    </source>
</evidence>
<keyword evidence="1" id="KW-0862">Zinc</keyword>
<feature type="region of interest" description="Disordered" evidence="2">
    <location>
        <begin position="243"/>
        <end position="273"/>
    </location>
</feature>
<evidence type="ECO:0000256" key="2">
    <source>
        <dbReference type="SAM" id="MobiDB-lite"/>
    </source>
</evidence>
<dbReference type="Proteomes" id="UP001159427">
    <property type="component" value="Unassembled WGS sequence"/>
</dbReference>
<accession>A0ABN8SYX7</accession>
<feature type="compositionally biased region" description="Polar residues" evidence="2">
    <location>
        <begin position="245"/>
        <end position="273"/>
    </location>
</feature>
<dbReference type="InterPro" id="IPR036875">
    <property type="entry name" value="Znf_CCHC_sf"/>
</dbReference>
<name>A0ABN8SYX7_9CNID</name>
<dbReference type="SUPFAM" id="SSF57756">
    <property type="entry name" value="Retrovirus zinc finger-like domains"/>
    <property type="match status" value="1"/>
</dbReference>
<feature type="region of interest" description="Disordered" evidence="2">
    <location>
        <begin position="165"/>
        <end position="187"/>
    </location>
</feature>
<keyword evidence="1" id="KW-0479">Metal-binding</keyword>
<protein>
    <recommendedName>
        <fullName evidence="3">CCHC-type domain-containing protein</fullName>
    </recommendedName>
</protein>
<keyword evidence="5" id="KW-1185">Reference proteome</keyword>
<feature type="region of interest" description="Disordered" evidence="2">
    <location>
        <begin position="42"/>
        <end position="70"/>
    </location>
</feature>
<organism evidence="4 5">
    <name type="scientific">Porites evermanni</name>
    <dbReference type="NCBI Taxonomy" id="104178"/>
    <lineage>
        <taxon>Eukaryota</taxon>
        <taxon>Metazoa</taxon>
        <taxon>Cnidaria</taxon>
        <taxon>Anthozoa</taxon>
        <taxon>Hexacorallia</taxon>
        <taxon>Scleractinia</taxon>
        <taxon>Fungiina</taxon>
        <taxon>Poritidae</taxon>
        <taxon>Porites</taxon>
    </lineage>
</organism>
<evidence type="ECO:0000259" key="3">
    <source>
        <dbReference type="PROSITE" id="PS50158"/>
    </source>
</evidence>
<proteinExistence type="predicted"/>
<dbReference type="PROSITE" id="PS50158">
    <property type="entry name" value="ZF_CCHC"/>
    <property type="match status" value="1"/>
</dbReference>
<feature type="region of interest" description="Disordered" evidence="2">
    <location>
        <begin position="1"/>
        <end position="23"/>
    </location>
</feature>
<dbReference type="EMBL" id="CALNXI010004163">
    <property type="protein sequence ID" value="CAH3195210.1"/>
    <property type="molecule type" value="Genomic_DNA"/>
</dbReference>
<evidence type="ECO:0000256" key="1">
    <source>
        <dbReference type="PROSITE-ProRule" id="PRU00047"/>
    </source>
</evidence>
<keyword evidence="1" id="KW-0863">Zinc-finger</keyword>
<feature type="compositionally biased region" description="Basic and acidic residues" evidence="2">
    <location>
        <begin position="57"/>
        <end position="70"/>
    </location>
</feature>
<feature type="compositionally biased region" description="Low complexity" evidence="2">
    <location>
        <begin position="171"/>
        <end position="183"/>
    </location>
</feature>
<gene>
    <name evidence="4" type="ORF">PEVE_00029672</name>
</gene>
<reference evidence="4 5" key="1">
    <citation type="submission" date="2022-05" db="EMBL/GenBank/DDBJ databases">
        <authorList>
            <consortium name="Genoscope - CEA"/>
            <person name="William W."/>
        </authorList>
    </citation>
    <scope>NUCLEOTIDE SEQUENCE [LARGE SCALE GENOMIC DNA]</scope>
</reference>
<evidence type="ECO:0000313" key="5">
    <source>
        <dbReference type="Proteomes" id="UP001159427"/>
    </source>
</evidence>
<sequence length="273" mass="30803">MSDSDHPSDGATGTGPPIQRSSQFDPVFEQFKGYVDSRLHELSTASASNTESSKSLSETKKLRREAEASKLKKKGNLKQFLFNAELLDEVKSITEDLQTQDTDSANKTAKRTIKLIERRQKLIKLADKSEAGWLAVDEYECDELAEDSADEKRIRKAQDKAVRKKFQMAKSASRSRSTGSSIRNVPSNSQDNLLFRENLFQLIFCLCFLLPQGRRQPNPQDICFTCGWPGHWSKTCNVPPYKYKQPSQLKPSPRPTGQQQFPWPSTAGQSNPK</sequence>
<dbReference type="InterPro" id="IPR001878">
    <property type="entry name" value="Znf_CCHC"/>
</dbReference>
<dbReference type="Gene3D" id="4.10.60.10">
    <property type="entry name" value="Zinc finger, CCHC-type"/>
    <property type="match status" value="1"/>
</dbReference>